<comment type="caution">
    <text evidence="1">The sequence shown here is derived from an EMBL/GenBank/DDBJ whole genome shotgun (WGS) entry which is preliminary data.</text>
</comment>
<reference evidence="1 2" key="1">
    <citation type="submission" date="2020-02" db="EMBL/GenBank/DDBJ databases">
        <title>Draft genome sequence of Haematococcus lacustris strain NIES-144.</title>
        <authorList>
            <person name="Morimoto D."/>
            <person name="Nakagawa S."/>
            <person name="Yoshida T."/>
            <person name="Sawayama S."/>
        </authorList>
    </citation>
    <scope>NUCLEOTIDE SEQUENCE [LARGE SCALE GENOMIC DNA]</scope>
    <source>
        <strain evidence="1 2">NIES-144</strain>
    </source>
</reference>
<dbReference type="AlphaFoldDB" id="A0A699YKN2"/>
<evidence type="ECO:0000313" key="2">
    <source>
        <dbReference type="Proteomes" id="UP000485058"/>
    </source>
</evidence>
<accession>A0A699YKN2</accession>
<name>A0A699YKN2_HAELA</name>
<dbReference type="EMBL" id="BLLF01000284">
    <property type="protein sequence ID" value="GFH10061.1"/>
    <property type="molecule type" value="Genomic_DNA"/>
</dbReference>
<sequence>MHAITSGVLKAAGPDLKGHSAARLRAAIWISAAVSKAEGRARRGYSDGAYLHARAHDERAISKWLDNAAVRGRYRI</sequence>
<protein>
    <submittedName>
        <fullName evidence="1">Uncharacterized protein</fullName>
    </submittedName>
</protein>
<gene>
    <name evidence="1" type="ORF">HaLaN_05308</name>
</gene>
<keyword evidence="2" id="KW-1185">Reference proteome</keyword>
<dbReference type="Proteomes" id="UP000485058">
    <property type="component" value="Unassembled WGS sequence"/>
</dbReference>
<organism evidence="1 2">
    <name type="scientific">Haematococcus lacustris</name>
    <name type="common">Green alga</name>
    <name type="synonym">Haematococcus pluvialis</name>
    <dbReference type="NCBI Taxonomy" id="44745"/>
    <lineage>
        <taxon>Eukaryota</taxon>
        <taxon>Viridiplantae</taxon>
        <taxon>Chlorophyta</taxon>
        <taxon>core chlorophytes</taxon>
        <taxon>Chlorophyceae</taxon>
        <taxon>CS clade</taxon>
        <taxon>Chlamydomonadales</taxon>
        <taxon>Haematococcaceae</taxon>
        <taxon>Haematococcus</taxon>
    </lineage>
</organism>
<proteinExistence type="predicted"/>
<evidence type="ECO:0000313" key="1">
    <source>
        <dbReference type="EMBL" id="GFH10061.1"/>
    </source>
</evidence>